<keyword evidence="7 8" id="KW-0539">Nucleus</keyword>
<keyword evidence="1 9" id="KW-0479">Metal-binding</keyword>
<evidence type="ECO:0000256" key="5">
    <source>
        <dbReference type="ARBA" id="ARBA00023125"/>
    </source>
</evidence>
<feature type="compositionally biased region" description="Basic residues" evidence="10">
    <location>
        <begin position="185"/>
        <end position="196"/>
    </location>
</feature>
<evidence type="ECO:0000256" key="7">
    <source>
        <dbReference type="ARBA" id="ARBA00023242"/>
    </source>
</evidence>
<evidence type="ECO:0000256" key="2">
    <source>
        <dbReference type="ARBA" id="ARBA00022771"/>
    </source>
</evidence>
<evidence type="ECO:0000256" key="4">
    <source>
        <dbReference type="ARBA" id="ARBA00023015"/>
    </source>
</evidence>
<protein>
    <recommendedName>
        <fullName evidence="9">Dof zinc finger protein</fullName>
    </recommendedName>
</protein>
<evidence type="ECO:0000256" key="1">
    <source>
        <dbReference type="ARBA" id="ARBA00022723"/>
    </source>
</evidence>
<comment type="function">
    <text evidence="9">Transcription factor that binds specifically to a 5'-AA[AG]G-3' consensus core sequence.</text>
</comment>
<feature type="compositionally biased region" description="Basic and acidic residues" evidence="10">
    <location>
        <begin position="59"/>
        <end position="75"/>
    </location>
</feature>
<evidence type="ECO:0000256" key="11">
    <source>
        <dbReference type="SAM" id="SignalP"/>
    </source>
</evidence>
<evidence type="ECO:0000256" key="8">
    <source>
        <dbReference type="PROSITE-ProRule" id="PRU00071"/>
    </source>
</evidence>
<feature type="chain" id="PRO_5039141187" description="Dof zinc finger protein" evidence="11">
    <location>
        <begin position="17"/>
        <end position="372"/>
    </location>
</feature>
<reference evidence="13" key="1">
    <citation type="submission" date="2022-05" db="EMBL/GenBank/DDBJ databases">
        <title>The Musa troglodytarum L. genome provides insights into the mechanism of non-climacteric behaviour and enrichment of carotenoids.</title>
        <authorList>
            <person name="Wang J."/>
        </authorList>
    </citation>
    <scope>NUCLEOTIDE SEQUENCE</scope>
    <source>
        <tissue evidence="13">Leaf</tissue>
    </source>
</reference>
<keyword evidence="11" id="KW-0732">Signal</keyword>
<keyword evidence="3 9" id="KW-0862">Zinc</keyword>
<evidence type="ECO:0000256" key="9">
    <source>
        <dbReference type="RuleBase" id="RU369094"/>
    </source>
</evidence>
<dbReference type="GO" id="GO:0005634">
    <property type="term" value="C:nucleus"/>
    <property type="evidence" value="ECO:0007669"/>
    <property type="project" value="UniProtKB-SubCell"/>
</dbReference>
<dbReference type="EMBL" id="CP097511">
    <property type="protein sequence ID" value="URE47756.1"/>
    <property type="molecule type" value="Genomic_DNA"/>
</dbReference>
<dbReference type="PANTHER" id="PTHR31992">
    <property type="entry name" value="DOF ZINC FINGER PROTEIN DOF1.4-RELATED"/>
    <property type="match status" value="1"/>
</dbReference>
<dbReference type="GO" id="GO:0008270">
    <property type="term" value="F:zinc ion binding"/>
    <property type="evidence" value="ECO:0007669"/>
    <property type="project" value="UniProtKB-KW"/>
</dbReference>
<keyword evidence="4 9" id="KW-0805">Transcription regulation</keyword>
<gene>
    <name evidence="13" type="ORF">MUK42_13661</name>
</gene>
<keyword evidence="2 8" id="KW-0863">Zinc-finger</keyword>
<keyword evidence="14" id="KW-1185">Reference proteome</keyword>
<evidence type="ECO:0000313" key="13">
    <source>
        <dbReference type="EMBL" id="URE47756.1"/>
    </source>
</evidence>
<feature type="signal peptide" evidence="11">
    <location>
        <begin position="1"/>
        <end position="16"/>
    </location>
</feature>
<evidence type="ECO:0000256" key="10">
    <source>
        <dbReference type="SAM" id="MobiDB-lite"/>
    </source>
</evidence>
<dbReference type="InterPro" id="IPR003851">
    <property type="entry name" value="Znf_Dof"/>
</dbReference>
<feature type="domain" description="Dof-type" evidence="12">
    <location>
        <begin position="135"/>
        <end position="189"/>
    </location>
</feature>
<feature type="region of interest" description="Disordered" evidence="10">
    <location>
        <begin position="180"/>
        <end position="206"/>
    </location>
</feature>
<dbReference type="PANTHER" id="PTHR31992:SF279">
    <property type="entry name" value="DOF ZINC FINGER PROTEIN"/>
    <property type="match status" value="1"/>
</dbReference>
<dbReference type="InterPro" id="IPR045174">
    <property type="entry name" value="Dof"/>
</dbReference>
<dbReference type="GO" id="GO:0003677">
    <property type="term" value="F:DNA binding"/>
    <property type="evidence" value="ECO:0007669"/>
    <property type="project" value="UniProtKB-UniRule"/>
</dbReference>
<organism evidence="13 14">
    <name type="scientific">Musa troglodytarum</name>
    <name type="common">fe'i banana</name>
    <dbReference type="NCBI Taxonomy" id="320322"/>
    <lineage>
        <taxon>Eukaryota</taxon>
        <taxon>Viridiplantae</taxon>
        <taxon>Streptophyta</taxon>
        <taxon>Embryophyta</taxon>
        <taxon>Tracheophyta</taxon>
        <taxon>Spermatophyta</taxon>
        <taxon>Magnoliopsida</taxon>
        <taxon>Liliopsida</taxon>
        <taxon>Zingiberales</taxon>
        <taxon>Musaceae</taxon>
        <taxon>Musa</taxon>
    </lineage>
</organism>
<evidence type="ECO:0000313" key="14">
    <source>
        <dbReference type="Proteomes" id="UP001055439"/>
    </source>
</evidence>
<proteinExistence type="predicted"/>
<feature type="region of interest" description="Disordered" evidence="10">
    <location>
        <begin position="52"/>
        <end position="75"/>
    </location>
</feature>
<evidence type="ECO:0000259" key="12">
    <source>
        <dbReference type="PROSITE" id="PS50884"/>
    </source>
</evidence>
<dbReference type="Pfam" id="PF02701">
    <property type="entry name" value="Zn_ribbon_Dof"/>
    <property type="match status" value="1"/>
</dbReference>
<comment type="subcellular location">
    <subcellularLocation>
        <location evidence="8 9">Nucleus</location>
    </subcellularLocation>
</comment>
<dbReference type="OrthoDB" id="18302at2759"/>
<keyword evidence="5 8" id="KW-0238">DNA-binding</keyword>
<accession>A0A9E7I9H5</accession>
<dbReference type="GO" id="GO:0003700">
    <property type="term" value="F:DNA-binding transcription factor activity"/>
    <property type="evidence" value="ECO:0007669"/>
    <property type="project" value="UniProtKB-UniRule"/>
</dbReference>
<dbReference type="AlphaFoldDB" id="A0A9E7I9H5"/>
<dbReference type="Proteomes" id="UP001055439">
    <property type="component" value="Chromosome 9"/>
</dbReference>
<evidence type="ECO:0000256" key="3">
    <source>
        <dbReference type="ARBA" id="ARBA00022833"/>
    </source>
</evidence>
<dbReference type="PROSITE" id="PS01361">
    <property type="entry name" value="ZF_DOF_1"/>
    <property type="match status" value="1"/>
</dbReference>
<keyword evidence="6 9" id="KW-0804">Transcription</keyword>
<evidence type="ECO:0000256" key="6">
    <source>
        <dbReference type="ARBA" id="ARBA00023163"/>
    </source>
</evidence>
<dbReference type="PROSITE" id="PS50884">
    <property type="entry name" value="ZF_DOF_2"/>
    <property type="match status" value="1"/>
</dbReference>
<sequence>MPFILPMLCLCVGLLAQEHLHEIMEVSNAHHELLLGVLVVGDTSSSPITSFYSTGGRSPESKCGEETAQETKEHEVEGSNLQRFIVVAAVVDKRKRNEVAMASLPLEGTLTGCQNLQRQQLQQERTVRPQPEQSLKCPRCESTNTKFCYYNNYSLSQPRHFCKGCRRYWTKGGSLRNVPVGGGCRKNKKSSSKRPQHQSFTTISNPPLLAYDPNGLTLALARLQKQHHDPGRSLDDHETFLLGNPILDDPTAPPAGFLDMMRTGFLDGTTDYSSSFHNLYCGYGGNGSSDEEVGLPFGGGLGGATTTTATTVTTTSQLSCRDLDGEEDKMLVGLQWQVGGDCNVALDSTRDHCSWNGTVGSNWHSLINSSLM</sequence>
<name>A0A9E7I9H5_9LILI</name>